<name>A0A0K2SZS9_LEPSM</name>
<evidence type="ECO:0000256" key="1">
    <source>
        <dbReference type="SAM" id="MobiDB-lite"/>
    </source>
</evidence>
<dbReference type="PROSITE" id="PS50020">
    <property type="entry name" value="WW_DOMAIN_2"/>
    <property type="match status" value="1"/>
</dbReference>
<dbReference type="OrthoDB" id="42462at2759"/>
<dbReference type="InterPro" id="IPR001202">
    <property type="entry name" value="WW_dom"/>
</dbReference>
<feature type="region of interest" description="Disordered" evidence="1">
    <location>
        <begin position="152"/>
        <end position="241"/>
    </location>
</feature>
<feature type="compositionally biased region" description="Basic and acidic residues" evidence="1">
    <location>
        <begin position="230"/>
        <end position="241"/>
    </location>
</feature>
<feature type="compositionally biased region" description="Polar residues" evidence="1">
    <location>
        <begin position="215"/>
        <end position="227"/>
    </location>
</feature>
<dbReference type="Gene3D" id="2.20.70.10">
    <property type="match status" value="1"/>
</dbReference>
<feature type="domain" description="WW" evidence="2">
    <location>
        <begin position="101"/>
        <end position="135"/>
    </location>
</feature>
<evidence type="ECO:0000313" key="3">
    <source>
        <dbReference type="EMBL" id="CDW18741.1"/>
    </source>
</evidence>
<protein>
    <submittedName>
        <fullName evidence="3">Putative LOC100114829 [Nasonia vitripennis]</fullName>
    </submittedName>
</protein>
<sequence length="241" mass="28252">MPLPPALAARLAKRGIIAKDRRKENDEEEVIAESYDNEDEPEVTKKSITDKTKFMGYPGCPNKVNPYHMCSLFCLSRWGKGKLKPDDRDYKAKYEAMMKKIHLPEHWKEKYDPGCGRHYFWCTRTDKVSWLPPTHSKCRPVEAASVLREIFGEREVEEEESDKSENGDKDDMDLESDSEDEELEARRRRDKDRRKKDYDRYRGSSYKDNDPMDPSTYSDTPKGSWSSGLDEVREYTKRSKS</sequence>
<organism evidence="3">
    <name type="scientific">Lepeophtheirus salmonis</name>
    <name type="common">Salmon louse</name>
    <name type="synonym">Caligus salmonis</name>
    <dbReference type="NCBI Taxonomy" id="72036"/>
    <lineage>
        <taxon>Eukaryota</taxon>
        <taxon>Metazoa</taxon>
        <taxon>Ecdysozoa</taxon>
        <taxon>Arthropoda</taxon>
        <taxon>Crustacea</taxon>
        <taxon>Multicrustacea</taxon>
        <taxon>Hexanauplia</taxon>
        <taxon>Copepoda</taxon>
        <taxon>Siphonostomatoida</taxon>
        <taxon>Caligidae</taxon>
        <taxon>Lepeophtheirus</taxon>
    </lineage>
</organism>
<feature type="compositionally biased region" description="Acidic residues" evidence="1">
    <location>
        <begin position="170"/>
        <end position="183"/>
    </location>
</feature>
<dbReference type="AlphaFoldDB" id="A0A0K2SZS9"/>
<dbReference type="EMBL" id="HACA01001380">
    <property type="protein sequence ID" value="CDW18741.1"/>
    <property type="molecule type" value="Transcribed_RNA"/>
</dbReference>
<dbReference type="InterPro" id="IPR036020">
    <property type="entry name" value="WW_dom_sf"/>
</dbReference>
<accession>A0A0K2SZS9</accession>
<dbReference type="SUPFAM" id="SSF51045">
    <property type="entry name" value="WW domain"/>
    <property type="match status" value="1"/>
</dbReference>
<evidence type="ECO:0000259" key="2">
    <source>
        <dbReference type="PROSITE" id="PS50020"/>
    </source>
</evidence>
<proteinExistence type="predicted"/>
<feature type="compositionally biased region" description="Basic and acidic residues" evidence="1">
    <location>
        <begin position="195"/>
        <end position="210"/>
    </location>
</feature>
<reference evidence="3" key="1">
    <citation type="submission" date="2014-05" db="EMBL/GenBank/DDBJ databases">
        <authorList>
            <person name="Chronopoulou M."/>
        </authorList>
    </citation>
    <scope>NUCLEOTIDE SEQUENCE</scope>
    <source>
        <tissue evidence="3">Whole organism</tissue>
    </source>
</reference>